<feature type="signal peptide" evidence="1">
    <location>
        <begin position="1"/>
        <end position="23"/>
    </location>
</feature>
<dbReference type="EMBL" id="CAJEWN010000067">
    <property type="protein sequence ID" value="CAD2157662.1"/>
    <property type="molecule type" value="Genomic_DNA"/>
</dbReference>
<protein>
    <submittedName>
        <fullName evidence="2">Uncharacterized protein</fullName>
    </submittedName>
</protein>
<feature type="chain" id="PRO_5028049792" evidence="1">
    <location>
        <begin position="24"/>
        <end position="131"/>
    </location>
</feature>
<evidence type="ECO:0000313" key="2">
    <source>
        <dbReference type="EMBL" id="CAD2157662.1"/>
    </source>
</evidence>
<comment type="caution">
    <text evidence="2">The sequence shown here is derived from an EMBL/GenBank/DDBJ whole genome shotgun (WGS) entry which is preliminary data.</text>
</comment>
<dbReference type="SUPFAM" id="SSF56112">
    <property type="entry name" value="Protein kinase-like (PK-like)"/>
    <property type="match status" value="1"/>
</dbReference>
<accession>A0A6V7UGM1</accession>
<name>A0A6V7UGM1_MELEN</name>
<evidence type="ECO:0000256" key="1">
    <source>
        <dbReference type="SAM" id="SignalP"/>
    </source>
</evidence>
<organism evidence="2 3">
    <name type="scientific">Meloidogyne enterolobii</name>
    <name type="common">Root-knot nematode worm</name>
    <name type="synonym">Meloidogyne mayaguensis</name>
    <dbReference type="NCBI Taxonomy" id="390850"/>
    <lineage>
        <taxon>Eukaryota</taxon>
        <taxon>Metazoa</taxon>
        <taxon>Ecdysozoa</taxon>
        <taxon>Nematoda</taxon>
        <taxon>Chromadorea</taxon>
        <taxon>Rhabditida</taxon>
        <taxon>Tylenchina</taxon>
        <taxon>Tylenchomorpha</taxon>
        <taxon>Tylenchoidea</taxon>
        <taxon>Meloidogynidae</taxon>
        <taxon>Meloidogyninae</taxon>
        <taxon>Meloidogyne</taxon>
    </lineage>
</organism>
<sequence length="131" mass="15452">MKMRKNILVLIFIIVYFVNSSNSVRKKRIEKFLSKKLGCMRDANYWKDVERKTIIVNTFSDEGKCYCKKYLVEELNEKIDIKNISLIYKKDEKEGEGGFGRVYHAYWPENNICVALKISNLKMGELNKNIN</sequence>
<dbReference type="Proteomes" id="UP000580250">
    <property type="component" value="Unassembled WGS sequence"/>
</dbReference>
<evidence type="ECO:0000313" key="3">
    <source>
        <dbReference type="Proteomes" id="UP000580250"/>
    </source>
</evidence>
<dbReference type="InterPro" id="IPR011009">
    <property type="entry name" value="Kinase-like_dom_sf"/>
</dbReference>
<gene>
    <name evidence="2" type="ORF">MENT_LOCUS12736</name>
</gene>
<reference evidence="2 3" key="1">
    <citation type="submission" date="2020-08" db="EMBL/GenBank/DDBJ databases">
        <authorList>
            <person name="Koutsovoulos G."/>
            <person name="Danchin GJ E."/>
        </authorList>
    </citation>
    <scope>NUCLEOTIDE SEQUENCE [LARGE SCALE GENOMIC DNA]</scope>
</reference>
<dbReference type="AlphaFoldDB" id="A0A6V7UGM1"/>
<dbReference type="Gene3D" id="3.30.200.20">
    <property type="entry name" value="Phosphorylase Kinase, domain 1"/>
    <property type="match status" value="1"/>
</dbReference>
<keyword evidence="1" id="KW-0732">Signal</keyword>
<proteinExistence type="predicted"/>